<dbReference type="Proteomes" id="UP000029864">
    <property type="component" value="Unassembled WGS sequence"/>
</dbReference>
<reference evidence="2 4" key="2">
    <citation type="submission" date="2020-08" db="EMBL/GenBank/DDBJ databases">
        <title>Sequencing the genomes of 1000 actinobacteria strains.</title>
        <authorList>
            <person name="Klenk H.-P."/>
        </authorList>
    </citation>
    <scope>NUCLEOTIDE SEQUENCE [LARGE SCALE GENOMIC DNA]</scope>
    <source>
        <strain evidence="2 4">DSM 21065</strain>
    </source>
</reference>
<dbReference type="NCBIfam" id="TIGR01869">
    <property type="entry name" value="casC_Cse4"/>
    <property type="match status" value="1"/>
</dbReference>
<dbReference type="AlphaFoldDB" id="A0A099J3T0"/>
<dbReference type="Proteomes" id="UP000561726">
    <property type="component" value="Unassembled WGS sequence"/>
</dbReference>
<dbReference type="RefSeq" id="WP_035839037.1">
    <property type="nucleotide sequence ID" value="NZ_JACHBQ010000002.1"/>
</dbReference>
<gene>
    <name evidence="2" type="ORF">BJ997_004248</name>
    <name evidence="1" type="ORF">GY21_17805</name>
</gene>
<evidence type="ECO:0000313" key="1">
    <source>
        <dbReference type="EMBL" id="KGJ72083.1"/>
    </source>
</evidence>
<dbReference type="InterPro" id="IPR010148">
    <property type="entry name" value="CRISPR-assoc_prot_CT1975"/>
</dbReference>
<dbReference type="STRING" id="1001240.GY21_17805"/>
<reference evidence="1 3" key="1">
    <citation type="submission" date="2014-08" db="EMBL/GenBank/DDBJ databases">
        <authorList>
            <person name="Sisinthy S."/>
        </authorList>
    </citation>
    <scope>NUCLEOTIDE SEQUENCE [LARGE SCALE GENOMIC DNA]</scope>
    <source>
        <strain evidence="1 3">RuG17</strain>
    </source>
</reference>
<protein>
    <submittedName>
        <fullName evidence="2">CRISPR system Cascade subunit CasC</fullName>
    </submittedName>
</protein>
<accession>A0A099J3T0</accession>
<organism evidence="1 3">
    <name type="scientific">Cryobacterium roopkundense</name>
    <dbReference type="NCBI Taxonomy" id="1001240"/>
    <lineage>
        <taxon>Bacteria</taxon>
        <taxon>Bacillati</taxon>
        <taxon>Actinomycetota</taxon>
        <taxon>Actinomycetes</taxon>
        <taxon>Micrococcales</taxon>
        <taxon>Microbacteriaceae</taxon>
        <taxon>Cryobacterium</taxon>
    </lineage>
</organism>
<dbReference type="OrthoDB" id="5291250at2"/>
<name>A0A099J3T0_9MICO</name>
<comment type="caution">
    <text evidence="1">The sequence shown here is derived from an EMBL/GenBank/DDBJ whole genome shotgun (WGS) entry which is preliminary data.</text>
</comment>
<evidence type="ECO:0000313" key="4">
    <source>
        <dbReference type="Proteomes" id="UP000561726"/>
    </source>
</evidence>
<evidence type="ECO:0000313" key="3">
    <source>
        <dbReference type="Proteomes" id="UP000029864"/>
    </source>
</evidence>
<dbReference type="Pfam" id="PF09344">
    <property type="entry name" value="Cas_CT1975"/>
    <property type="match status" value="1"/>
</dbReference>
<dbReference type="eggNOG" id="COG1857">
    <property type="taxonomic scope" value="Bacteria"/>
</dbReference>
<evidence type="ECO:0000313" key="2">
    <source>
        <dbReference type="EMBL" id="MBB5643637.1"/>
    </source>
</evidence>
<proteinExistence type="predicted"/>
<keyword evidence="3" id="KW-1185">Reference proteome</keyword>
<dbReference type="EMBL" id="JPXF01000100">
    <property type="protein sequence ID" value="KGJ72083.1"/>
    <property type="molecule type" value="Genomic_DNA"/>
</dbReference>
<sequence>MTEKNFLTIHSLTPLPWHNLNRDDRGLPKQVREGGKARGRLSSQSLKRAIRVAYEVDSFADGTGSLRSRDLHKEIVRRATLTAEKSGTPFDPKEALKAAAKVVKSLTANDKDTPEAENSETAAGDTITWLSADEIDALASALAVGGGPISVASVVQSRTGSLSIAAFGRMFAAHSDLQTEAAIAVGPATTTHPITIEVDYFTTVDDLQEDGAGHLGQAFYTSGVYYRSVTIDKKQLKDSWTGWDSPDADDRLTLLVRSLINALPTGKDNSSAPNTKPAFIIAERQAHRTAYEFHEPVTADTEGGYLAGSIGRLVGQAAAARDYDPTEFGTTLVSGTTVASGAVLTSVGTVPIAFEHSTSNLPQLVEQVVAWLRQ</sequence>
<dbReference type="EMBL" id="JACHBQ010000002">
    <property type="protein sequence ID" value="MBB5643637.1"/>
    <property type="molecule type" value="Genomic_DNA"/>
</dbReference>